<organism evidence="1 2">
    <name type="scientific">Methylomarinum roseum</name>
    <dbReference type="NCBI Taxonomy" id="3067653"/>
    <lineage>
        <taxon>Bacteria</taxon>
        <taxon>Pseudomonadati</taxon>
        <taxon>Pseudomonadota</taxon>
        <taxon>Gammaproteobacteria</taxon>
        <taxon>Methylococcales</taxon>
        <taxon>Methylococcaceae</taxon>
        <taxon>Methylomarinum</taxon>
    </lineage>
</organism>
<evidence type="ECO:0000313" key="2">
    <source>
        <dbReference type="Proteomes" id="UP001225378"/>
    </source>
</evidence>
<dbReference type="Proteomes" id="UP001225378">
    <property type="component" value="Plasmid unnamed2"/>
</dbReference>
<geneLocation type="plasmid" evidence="1 2">
    <name>unnamed2</name>
</geneLocation>
<evidence type="ECO:0000313" key="1">
    <source>
        <dbReference type="EMBL" id="XBS22690.1"/>
    </source>
</evidence>
<dbReference type="AlphaFoldDB" id="A0AAU7P019"/>
<dbReference type="EMBL" id="CP157744">
    <property type="protein sequence ID" value="XBS22690.1"/>
    <property type="molecule type" value="Genomic_DNA"/>
</dbReference>
<name>A0AAU7P019_9GAMM</name>
<protein>
    <submittedName>
        <fullName evidence="1">Uncharacterized protein</fullName>
    </submittedName>
</protein>
<dbReference type="RefSeq" id="WP_305910531.1">
    <property type="nucleotide sequence ID" value="NZ_CP157744.1"/>
</dbReference>
<gene>
    <name evidence="1" type="ORF">Q9L42_020465</name>
</gene>
<reference evidence="1 2" key="1">
    <citation type="journal article" date="2024" name="Microbiology">
        <title>Methylomarinum rosea sp. nov., a novel halophilic methanotrophic bacterium from the hypersaline Lake Elton.</title>
        <authorList>
            <person name="Suleimanov R.Z."/>
            <person name="Oshkin I.Y."/>
            <person name="Danilova O.V."/>
            <person name="Suzina N.E."/>
            <person name="Dedysh S.N."/>
        </authorList>
    </citation>
    <scope>NUCLEOTIDE SEQUENCE [LARGE SCALE GENOMIC DNA]</scope>
    <source>
        <strain evidence="1 2">Ch1-1</strain>
        <plasmid evidence="2">unnamed2</plasmid>
    </source>
</reference>
<keyword evidence="1" id="KW-0614">Plasmid</keyword>
<accession>A0AAU7P019</accession>
<proteinExistence type="predicted"/>
<keyword evidence="2" id="KW-1185">Reference proteome</keyword>
<dbReference type="KEGG" id="mech:Q9L42_020465"/>
<sequence length="93" mass="10549">MNRASKNNITHIQQFRASKELEGMADEETAADQWIAQMDSISPFDDLDALREILNECPDRTLEQYHWLGGLIMGRSVNEEIACMGDDPYATNT</sequence>